<protein>
    <submittedName>
        <fullName evidence="7">Translation initiation factor IF-2</fullName>
    </submittedName>
</protein>
<evidence type="ECO:0000313" key="7">
    <source>
        <dbReference type="EMBL" id="PIM95798.1"/>
    </source>
</evidence>
<keyword evidence="5" id="KW-0342">GTP-binding</keyword>
<comment type="similarity">
    <text evidence="1">Belongs to the TRAFAC class translation factor GTPase superfamily. Classic translation factor GTPase family. IF-2 subfamily.</text>
</comment>
<dbReference type="Gene3D" id="3.40.50.300">
    <property type="entry name" value="P-loop containing nucleotide triphosphate hydrolases"/>
    <property type="match status" value="1"/>
</dbReference>
<dbReference type="SUPFAM" id="SSF52540">
    <property type="entry name" value="P-loop containing nucleoside triphosphate hydrolases"/>
    <property type="match status" value="1"/>
</dbReference>
<feature type="domain" description="Tr-type G" evidence="6">
    <location>
        <begin position="36"/>
        <end position="209"/>
    </location>
</feature>
<dbReference type="InterPro" id="IPR009000">
    <property type="entry name" value="Transl_B-barrel_sf"/>
</dbReference>
<keyword evidence="3" id="KW-0547">Nucleotide-binding</keyword>
<dbReference type="NCBIfam" id="TIGR00231">
    <property type="entry name" value="small_GTP"/>
    <property type="match status" value="1"/>
</dbReference>
<gene>
    <name evidence="7" type="primary">infB</name>
    <name evidence="7" type="ORF">trycra_57</name>
</gene>
<dbReference type="InterPro" id="IPR027417">
    <property type="entry name" value="P-loop_NTPase"/>
</dbReference>
<dbReference type="Pfam" id="PF00009">
    <property type="entry name" value="GTP_EFTU"/>
    <property type="match status" value="1"/>
</dbReference>
<dbReference type="Gene3D" id="3.40.50.10050">
    <property type="entry name" value="Translation initiation factor IF- 2, domain 3"/>
    <property type="match status" value="1"/>
</dbReference>
<dbReference type="GO" id="GO:0003743">
    <property type="term" value="F:translation initiation factor activity"/>
    <property type="evidence" value="ECO:0007669"/>
    <property type="project" value="UniProtKB-KW"/>
</dbReference>
<keyword evidence="4" id="KW-0648">Protein biosynthesis</keyword>
<dbReference type="PROSITE" id="PS51722">
    <property type="entry name" value="G_TR_2"/>
    <property type="match status" value="1"/>
</dbReference>
<dbReference type="InterPro" id="IPR036925">
    <property type="entry name" value="TIF_IF2_dom3_sf"/>
</dbReference>
<reference evidence="7" key="1">
    <citation type="submission" date="2017-09" db="EMBL/GenBank/DDBJ databases">
        <authorList>
            <person name="Campbell M.A."/>
            <person name="Lukasik P."/>
            <person name="Simon C."/>
            <person name="McCutcheon J.P."/>
        </authorList>
    </citation>
    <scope>NUCLEOTIDE SEQUENCE [LARGE SCALE GENOMIC DNA]</scope>
    <source>
        <strain evidence="7">TRYCRA</strain>
    </source>
</reference>
<sequence length="500" mass="57208">MILSMLKVDWTDILGIKQHVGFALTFEQKYVYDFVPKIPLICVLGHVDHGKTSLIDCISNENIASWEIGSITQSLRTKTFKHKGIKLIFIDTPGHLLFNKVRFDCLRISDIAILVISHQEGLKSQTIESINMIKQLKLPIIIVYSKLDCDLLGREVNILRIRSELSEINIKDKLIDKEIIEVQVSTKSNENIKHLLDILCSMISKLRLKEINISSPFIGIVLDINTFKVHQTTVNVLIYQGVLKQGQGVMSEHQMFNVYFKENIGFVVAIDVVELTGLPINIIPGQYIKSLQHNTTKIKQYNVNYNNYLKDFSNKRTNVIIKANSFSSLNGIISLANELWLKIIWTGIGHVSLTNIKLALATKSILIAFNVKASTDVKTLAQRLNIILLNSALIYELAQWLRDLITQQHAIQIIAQVEKVFSYKQEILYGAKLIYGKIYINQRLVVIRQEQLLFTVQIKTLKHYHLDIKQFNEVNQLFGFSVHEKKDLKLNDKLALEFSD</sequence>
<keyword evidence="2 7" id="KW-0396">Initiation factor</keyword>
<dbReference type="InterPro" id="IPR023115">
    <property type="entry name" value="TIF_IF2_dom3"/>
</dbReference>
<dbReference type="InterPro" id="IPR005225">
    <property type="entry name" value="Small_GTP-bd"/>
</dbReference>
<dbReference type="Gene3D" id="2.40.30.10">
    <property type="entry name" value="Translation factors"/>
    <property type="match status" value="1"/>
</dbReference>
<proteinExistence type="inferred from homology"/>
<evidence type="ECO:0000313" key="8">
    <source>
        <dbReference type="Proteomes" id="UP000228979"/>
    </source>
</evidence>
<evidence type="ECO:0000256" key="4">
    <source>
        <dbReference type="ARBA" id="ARBA00022917"/>
    </source>
</evidence>
<dbReference type="SUPFAM" id="SSF50447">
    <property type="entry name" value="Translation proteins"/>
    <property type="match status" value="1"/>
</dbReference>
<dbReference type="PANTHER" id="PTHR43381">
    <property type="entry name" value="TRANSLATION INITIATION FACTOR IF-2-RELATED"/>
    <property type="match status" value="1"/>
</dbReference>
<evidence type="ECO:0000256" key="1">
    <source>
        <dbReference type="ARBA" id="ARBA00007733"/>
    </source>
</evidence>
<dbReference type="Pfam" id="PF11987">
    <property type="entry name" value="IF-2"/>
    <property type="match status" value="1"/>
</dbReference>
<evidence type="ECO:0000256" key="3">
    <source>
        <dbReference type="ARBA" id="ARBA00022741"/>
    </source>
</evidence>
<keyword evidence="8" id="KW-1185">Reference proteome</keyword>
<dbReference type="EMBL" id="NXGP01000037">
    <property type="protein sequence ID" value="PIM95798.1"/>
    <property type="molecule type" value="Genomic_DNA"/>
</dbReference>
<dbReference type="InterPro" id="IPR015760">
    <property type="entry name" value="TIF_IF2"/>
</dbReference>
<comment type="caution">
    <text evidence="7">The sequence shown here is derived from an EMBL/GenBank/DDBJ whole genome shotgun (WGS) entry which is preliminary data.</text>
</comment>
<dbReference type="InterPro" id="IPR000795">
    <property type="entry name" value="T_Tr_GTP-bd_dom"/>
</dbReference>
<organism evidence="7 8">
    <name type="scientific">Candidatus Hodgkinia cicadicola</name>
    <dbReference type="NCBI Taxonomy" id="573658"/>
    <lineage>
        <taxon>Bacteria</taxon>
        <taxon>Pseudomonadati</taxon>
        <taxon>Pseudomonadota</taxon>
        <taxon>Alphaproteobacteria</taxon>
        <taxon>Hyphomicrobiales</taxon>
        <taxon>Candidatus Hodgkinia</taxon>
    </lineage>
</organism>
<dbReference type="Proteomes" id="UP000228979">
    <property type="component" value="Unassembled WGS sequence"/>
</dbReference>
<name>A0ABX4MHF1_9HYPH</name>
<dbReference type="PANTHER" id="PTHR43381:SF4">
    <property type="entry name" value="EUKARYOTIC TRANSLATION INITIATION FACTOR 5B"/>
    <property type="match status" value="1"/>
</dbReference>
<evidence type="ECO:0000259" key="6">
    <source>
        <dbReference type="PROSITE" id="PS51722"/>
    </source>
</evidence>
<accession>A0ABX4MHF1</accession>
<evidence type="ECO:0000256" key="5">
    <source>
        <dbReference type="ARBA" id="ARBA00023134"/>
    </source>
</evidence>
<dbReference type="SUPFAM" id="SSF52156">
    <property type="entry name" value="Initiation factor IF2/eIF5b, domain 3"/>
    <property type="match status" value="1"/>
</dbReference>
<evidence type="ECO:0000256" key="2">
    <source>
        <dbReference type="ARBA" id="ARBA00022540"/>
    </source>
</evidence>